<name>A0AA88E6Q0_FICCA</name>
<dbReference type="PRINTS" id="PR00385">
    <property type="entry name" value="P450"/>
</dbReference>
<evidence type="ECO:0000256" key="7">
    <source>
        <dbReference type="PIRSR" id="PIRSR602401-1"/>
    </source>
</evidence>
<proteinExistence type="inferred from homology"/>
<dbReference type="GO" id="GO:0016709">
    <property type="term" value="F:oxidoreductase activity, acting on paired donors, with incorporation or reduction of molecular oxygen, NAD(P)H as one donor, and incorporation of one atom of oxygen"/>
    <property type="evidence" value="ECO:0007669"/>
    <property type="project" value="TreeGrafter"/>
</dbReference>
<evidence type="ECO:0008006" key="11">
    <source>
        <dbReference type="Google" id="ProtNLM"/>
    </source>
</evidence>
<comment type="caution">
    <text evidence="9">The sequence shown here is derived from an EMBL/GenBank/DDBJ whole genome shotgun (WGS) entry which is preliminary data.</text>
</comment>
<evidence type="ECO:0000256" key="4">
    <source>
        <dbReference type="ARBA" id="ARBA00022723"/>
    </source>
</evidence>
<comment type="subcellular location">
    <subcellularLocation>
        <location evidence="2">Membrane</location>
        <topology evidence="2">Single-pass membrane protein</topology>
    </subcellularLocation>
</comment>
<gene>
    <name evidence="9" type="ORF">TIFTF001_037747</name>
</gene>
<evidence type="ECO:0000256" key="3">
    <source>
        <dbReference type="ARBA" id="ARBA00022692"/>
    </source>
</evidence>
<comment type="cofactor">
    <cofactor evidence="1 7">
        <name>heme</name>
        <dbReference type="ChEBI" id="CHEBI:30413"/>
    </cofactor>
</comment>
<evidence type="ECO:0000256" key="5">
    <source>
        <dbReference type="ARBA" id="ARBA00022989"/>
    </source>
</evidence>
<dbReference type="InterPro" id="IPR002401">
    <property type="entry name" value="Cyt_P450_E_grp-I"/>
</dbReference>
<accession>A0AA88E6Q0</accession>
<dbReference type="GO" id="GO:0005506">
    <property type="term" value="F:iron ion binding"/>
    <property type="evidence" value="ECO:0007669"/>
    <property type="project" value="InterPro"/>
</dbReference>
<dbReference type="GO" id="GO:0020037">
    <property type="term" value="F:heme binding"/>
    <property type="evidence" value="ECO:0007669"/>
    <property type="project" value="InterPro"/>
</dbReference>
<dbReference type="EMBL" id="BTGU01000675">
    <property type="protein sequence ID" value="GMN68693.1"/>
    <property type="molecule type" value="Genomic_DNA"/>
</dbReference>
<dbReference type="InterPro" id="IPR036396">
    <property type="entry name" value="Cyt_P450_sf"/>
</dbReference>
<evidence type="ECO:0000256" key="2">
    <source>
        <dbReference type="ARBA" id="ARBA00004167"/>
    </source>
</evidence>
<dbReference type="AlphaFoldDB" id="A0AA88E6Q0"/>
<evidence type="ECO:0000256" key="1">
    <source>
        <dbReference type="ARBA" id="ARBA00001971"/>
    </source>
</evidence>
<dbReference type="PANTHER" id="PTHR24298:SF59">
    <property type="entry name" value="CYTOCHROME P450, FAMILY 705, SUBFAMILY A, POLYPEPTIDE 25-RELATED"/>
    <property type="match status" value="1"/>
</dbReference>
<comment type="similarity">
    <text evidence="8">Belongs to the cytochrome P450 family.</text>
</comment>
<dbReference type="Proteomes" id="UP001187192">
    <property type="component" value="Unassembled WGS sequence"/>
</dbReference>
<dbReference type="Pfam" id="PF00067">
    <property type="entry name" value="p450"/>
    <property type="match status" value="1"/>
</dbReference>
<feature type="binding site" description="axial binding residue" evidence="7">
    <location>
        <position position="136"/>
    </location>
    <ligand>
        <name>heme</name>
        <dbReference type="ChEBI" id="CHEBI:30413"/>
    </ligand>
    <ligandPart>
        <name>Fe</name>
        <dbReference type="ChEBI" id="CHEBI:18248"/>
    </ligandPart>
</feature>
<keyword evidence="8" id="KW-0560">Oxidoreductase</keyword>
<dbReference type="PRINTS" id="PR00463">
    <property type="entry name" value="EP450I"/>
</dbReference>
<keyword evidence="5" id="KW-1133">Transmembrane helix</keyword>
<sequence length="209" mass="23779">MQWTMAELINHPHVFDKLREEIRSVVGSNRLVDESDVPRLPYLQAIVKETLRLYPPLPLVTRKNRRICNIQGFHIPQDTTVAVNVYAIMRDPEFWENPNEFFPERFLSVNSTAKEEDHRSLENFSFIPFGGGRRRCPGSSLALNMIHATIGALVQCFDWEVVGGERHREHGHDGNKAKVNMQIGGGISLAMAHPLLCIPVNVHFNPFTS</sequence>
<keyword evidence="7 8" id="KW-0349">Heme</keyword>
<dbReference type="PANTHER" id="PTHR24298">
    <property type="entry name" value="FLAVONOID 3'-MONOOXYGENASE-RELATED"/>
    <property type="match status" value="1"/>
</dbReference>
<keyword evidence="10" id="KW-1185">Reference proteome</keyword>
<dbReference type="InterPro" id="IPR001128">
    <property type="entry name" value="Cyt_P450"/>
</dbReference>
<dbReference type="GO" id="GO:0016020">
    <property type="term" value="C:membrane"/>
    <property type="evidence" value="ECO:0007669"/>
    <property type="project" value="UniProtKB-SubCell"/>
</dbReference>
<protein>
    <recommendedName>
        <fullName evidence="11">Cytochrome P450</fullName>
    </recommendedName>
</protein>
<organism evidence="9 10">
    <name type="scientific">Ficus carica</name>
    <name type="common">Common fig</name>
    <dbReference type="NCBI Taxonomy" id="3494"/>
    <lineage>
        <taxon>Eukaryota</taxon>
        <taxon>Viridiplantae</taxon>
        <taxon>Streptophyta</taxon>
        <taxon>Embryophyta</taxon>
        <taxon>Tracheophyta</taxon>
        <taxon>Spermatophyta</taxon>
        <taxon>Magnoliopsida</taxon>
        <taxon>eudicotyledons</taxon>
        <taxon>Gunneridae</taxon>
        <taxon>Pentapetalae</taxon>
        <taxon>rosids</taxon>
        <taxon>fabids</taxon>
        <taxon>Rosales</taxon>
        <taxon>Moraceae</taxon>
        <taxon>Ficeae</taxon>
        <taxon>Ficus</taxon>
    </lineage>
</organism>
<keyword evidence="8" id="KW-0503">Monooxygenase</keyword>
<keyword evidence="6" id="KW-0472">Membrane</keyword>
<dbReference type="PROSITE" id="PS00086">
    <property type="entry name" value="CYTOCHROME_P450"/>
    <property type="match status" value="1"/>
</dbReference>
<dbReference type="InterPro" id="IPR051103">
    <property type="entry name" value="Plant_metabolite_P450s"/>
</dbReference>
<evidence type="ECO:0000313" key="10">
    <source>
        <dbReference type="Proteomes" id="UP001187192"/>
    </source>
</evidence>
<dbReference type="InterPro" id="IPR017972">
    <property type="entry name" value="Cyt_P450_CS"/>
</dbReference>
<keyword evidence="4 7" id="KW-0479">Metal-binding</keyword>
<keyword evidence="3" id="KW-0812">Transmembrane</keyword>
<reference evidence="9" key="1">
    <citation type="submission" date="2023-07" db="EMBL/GenBank/DDBJ databases">
        <title>draft genome sequence of fig (Ficus carica).</title>
        <authorList>
            <person name="Takahashi T."/>
            <person name="Nishimura K."/>
        </authorList>
    </citation>
    <scope>NUCLEOTIDE SEQUENCE</scope>
</reference>
<dbReference type="Gene3D" id="1.10.630.10">
    <property type="entry name" value="Cytochrome P450"/>
    <property type="match status" value="1"/>
</dbReference>
<evidence type="ECO:0000313" key="9">
    <source>
        <dbReference type="EMBL" id="GMN68693.1"/>
    </source>
</evidence>
<evidence type="ECO:0000256" key="8">
    <source>
        <dbReference type="RuleBase" id="RU000461"/>
    </source>
</evidence>
<keyword evidence="7 8" id="KW-0408">Iron</keyword>
<evidence type="ECO:0000256" key="6">
    <source>
        <dbReference type="ARBA" id="ARBA00023136"/>
    </source>
</evidence>
<dbReference type="SUPFAM" id="SSF48264">
    <property type="entry name" value="Cytochrome P450"/>
    <property type="match status" value="1"/>
</dbReference>